<dbReference type="eggNOG" id="ENOG502RC91">
    <property type="taxonomic scope" value="Eukaryota"/>
</dbReference>
<dbReference type="SUPFAM" id="SSF52777">
    <property type="entry name" value="CoA-dependent acyltransferases"/>
    <property type="match status" value="1"/>
</dbReference>
<name>W3WNP8_PESFW</name>
<dbReference type="PANTHER" id="PTHR28037:SF1">
    <property type="entry name" value="ALCOHOL O-ACETYLTRANSFERASE 1-RELATED"/>
    <property type="match status" value="1"/>
</dbReference>
<dbReference type="InterPro" id="IPR010828">
    <property type="entry name" value="Atf2/Sli1-like"/>
</dbReference>
<dbReference type="GO" id="GO:0008080">
    <property type="term" value="F:N-acetyltransferase activity"/>
    <property type="evidence" value="ECO:0007669"/>
    <property type="project" value="TreeGrafter"/>
</dbReference>
<dbReference type="Proteomes" id="UP000030651">
    <property type="component" value="Unassembled WGS sequence"/>
</dbReference>
<sequence>MSWFRGNTSRSDKPSAILRPVAPQEAYQAAAHLLGQYYAACVTCRYTTPTRLTAEKASSSLEDVFEQALALTILEHSMLQVGLINEDSKKPSFVRLDFLDFRNHVTWRTVDGASTTQDDLLSVLHEQHDKPFEKLDQQPLWRVVLLRDSANRSINVLFVWNHTMADGMSGKIFHQTLQEKLNLLFSSELPVIPLEDHKLKLPEASKVSPTLADLVNIQLSAKFMTSELWKDVRPSFLNTEAQYKPKWAPIKRQPNKTRLQLVSSDADGLRAILLKCKQNGTTLTVLLNVLALASFSMRLQPEQAPAFESGTVIDMRRFMTSLPPNHQGLEPHRTMGNYLGYHQHKFTIELLAQVRAECDRAKSSSSNPEAANKLEQSLWRIARELTKGINAKMESGMKDDMMALLKFVPDWRKYFDEAITKPRHISFELSNLGVLDGAPTTTDKQLVEQESWTIDQAIFTQSASVHGPAYIINPMSVKGGSLIISCTWQDEIIEESVAVGVTNDLQTWLDDLGGDRPLSIEKA</sequence>
<keyword evidence="2" id="KW-1185">Reference proteome</keyword>
<dbReference type="InParanoid" id="W3WNP8"/>
<dbReference type="KEGG" id="pfy:PFICI_14317"/>
<dbReference type="RefSeq" id="XP_007841089.1">
    <property type="nucleotide sequence ID" value="XM_007842898.1"/>
</dbReference>
<dbReference type="AlphaFoldDB" id="W3WNP8"/>
<gene>
    <name evidence="1" type="ORF">PFICI_14317</name>
</gene>
<dbReference type="OMA" id="SKKQYWV"/>
<dbReference type="OrthoDB" id="2150604at2759"/>
<dbReference type="InterPro" id="IPR023213">
    <property type="entry name" value="CAT-like_dom_sf"/>
</dbReference>
<reference evidence="2" key="1">
    <citation type="journal article" date="2015" name="BMC Genomics">
        <title>Genomic and transcriptomic analysis of the endophytic fungus Pestalotiopsis fici reveals its lifestyle and high potential for synthesis of natural products.</title>
        <authorList>
            <person name="Wang X."/>
            <person name="Zhang X."/>
            <person name="Liu L."/>
            <person name="Xiang M."/>
            <person name="Wang W."/>
            <person name="Sun X."/>
            <person name="Che Y."/>
            <person name="Guo L."/>
            <person name="Liu G."/>
            <person name="Guo L."/>
            <person name="Wang C."/>
            <person name="Yin W.B."/>
            <person name="Stadler M."/>
            <person name="Zhang X."/>
            <person name="Liu X."/>
        </authorList>
    </citation>
    <scope>NUCLEOTIDE SEQUENCE [LARGE SCALE GENOMIC DNA]</scope>
    <source>
        <strain evidence="2">W106-1 / CGMCC3.15140</strain>
    </source>
</reference>
<proteinExistence type="predicted"/>
<dbReference type="Pfam" id="PF07247">
    <property type="entry name" value="AATase"/>
    <property type="match status" value="1"/>
</dbReference>
<evidence type="ECO:0008006" key="3">
    <source>
        <dbReference type="Google" id="ProtNLM"/>
    </source>
</evidence>
<evidence type="ECO:0000313" key="1">
    <source>
        <dbReference type="EMBL" id="ETS74451.1"/>
    </source>
</evidence>
<dbReference type="Gene3D" id="3.30.559.10">
    <property type="entry name" value="Chloramphenicol acetyltransferase-like domain"/>
    <property type="match status" value="1"/>
</dbReference>
<evidence type="ECO:0000313" key="2">
    <source>
        <dbReference type="Proteomes" id="UP000030651"/>
    </source>
</evidence>
<dbReference type="PANTHER" id="PTHR28037">
    <property type="entry name" value="ALCOHOL O-ACETYLTRANSFERASE 1-RELATED"/>
    <property type="match status" value="1"/>
</dbReference>
<organism evidence="1 2">
    <name type="scientific">Pestalotiopsis fici (strain W106-1 / CGMCC3.15140)</name>
    <dbReference type="NCBI Taxonomy" id="1229662"/>
    <lineage>
        <taxon>Eukaryota</taxon>
        <taxon>Fungi</taxon>
        <taxon>Dikarya</taxon>
        <taxon>Ascomycota</taxon>
        <taxon>Pezizomycotina</taxon>
        <taxon>Sordariomycetes</taxon>
        <taxon>Xylariomycetidae</taxon>
        <taxon>Amphisphaeriales</taxon>
        <taxon>Sporocadaceae</taxon>
        <taxon>Pestalotiopsis</taxon>
    </lineage>
</organism>
<dbReference type="InterPro" id="IPR052058">
    <property type="entry name" value="Alcohol_O-acetyltransferase"/>
</dbReference>
<dbReference type="EMBL" id="KI912120">
    <property type="protein sequence ID" value="ETS74451.1"/>
    <property type="molecule type" value="Genomic_DNA"/>
</dbReference>
<dbReference type="GeneID" id="19279330"/>
<protein>
    <recommendedName>
        <fullName evidence="3">Condensation domain-containing protein</fullName>
    </recommendedName>
</protein>
<dbReference type="HOGENOM" id="CLU_024469_0_2_1"/>
<accession>W3WNP8</accession>